<gene>
    <name evidence="1" type="ORF">E2562_037956</name>
</gene>
<organism evidence="1 2">
    <name type="scientific">Oryza meyeriana var. granulata</name>
    <dbReference type="NCBI Taxonomy" id="110450"/>
    <lineage>
        <taxon>Eukaryota</taxon>
        <taxon>Viridiplantae</taxon>
        <taxon>Streptophyta</taxon>
        <taxon>Embryophyta</taxon>
        <taxon>Tracheophyta</taxon>
        <taxon>Spermatophyta</taxon>
        <taxon>Magnoliopsida</taxon>
        <taxon>Liliopsida</taxon>
        <taxon>Poales</taxon>
        <taxon>Poaceae</taxon>
        <taxon>BOP clade</taxon>
        <taxon>Oryzoideae</taxon>
        <taxon>Oryzeae</taxon>
        <taxon>Oryzinae</taxon>
        <taxon>Oryza</taxon>
        <taxon>Oryza meyeriana</taxon>
    </lineage>
</organism>
<keyword evidence="2" id="KW-1185">Reference proteome</keyword>
<name>A0A6G1CM10_9ORYZ</name>
<proteinExistence type="predicted"/>
<dbReference type="AlphaFoldDB" id="A0A6G1CM10"/>
<protein>
    <submittedName>
        <fullName evidence="1">Uncharacterized protein</fullName>
    </submittedName>
</protein>
<reference evidence="1 2" key="1">
    <citation type="submission" date="2019-11" db="EMBL/GenBank/DDBJ databases">
        <title>Whole genome sequence of Oryza granulata.</title>
        <authorList>
            <person name="Li W."/>
        </authorList>
    </citation>
    <scope>NUCLEOTIDE SEQUENCE [LARGE SCALE GENOMIC DNA]</scope>
    <source>
        <strain evidence="2">cv. Menghai</strain>
        <tissue evidence="1">Leaf</tissue>
    </source>
</reference>
<sequence>MVVQPLLLQPSVVHPLVVQPWMLMSSVHGGQWCLQEARTDSSIDMSKNYPFPSKLPLQTRSYHFGVAVAGWVNCSYVMDG</sequence>
<evidence type="ECO:0000313" key="2">
    <source>
        <dbReference type="Proteomes" id="UP000479710"/>
    </source>
</evidence>
<evidence type="ECO:0000313" key="1">
    <source>
        <dbReference type="EMBL" id="KAF0901097.1"/>
    </source>
</evidence>
<comment type="caution">
    <text evidence="1">The sequence shown here is derived from an EMBL/GenBank/DDBJ whole genome shotgun (WGS) entry which is preliminary data.</text>
</comment>
<dbReference type="EMBL" id="SPHZ02000009">
    <property type="protein sequence ID" value="KAF0901097.1"/>
    <property type="molecule type" value="Genomic_DNA"/>
</dbReference>
<accession>A0A6G1CM10</accession>
<dbReference type="Proteomes" id="UP000479710">
    <property type="component" value="Unassembled WGS sequence"/>
</dbReference>